<sequence>MGTLGSPIRFSRCRPVALTHMLALISICRLATWLSPSRVQPPGRVLSCCKWRQQARGSNCISCKKITC</sequence>
<proteinExistence type="predicted"/>
<reference evidence="3" key="2">
    <citation type="submission" date="2013-12" db="EMBL/GenBank/DDBJ databases">
        <authorList>
            <person name="Yu Y."/>
            <person name="Lee S."/>
            <person name="de Baynast K."/>
            <person name="Wissotski M."/>
            <person name="Liu L."/>
            <person name="Talag J."/>
            <person name="Goicoechea J."/>
            <person name="Angelova A."/>
            <person name="Jetty R."/>
            <person name="Kudrna D."/>
            <person name="Golser W."/>
            <person name="Rivera L."/>
            <person name="Zhang J."/>
            <person name="Wing R."/>
        </authorList>
    </citation>
    <scope>NUCLEOTIDE SEQUENCE</scope>
</reference>
<name>A0A0D9W5U3_9ORYZ</name>
<evidence type="ECO:0000256" key="1">
    <source>
        <dbReference type="SAM" id="SignalP"/>
    </source>
</evidence>
<reference evidence="2 3" key="1">
    <citation type="submission" date="2012-08" db="EMBL/GenBank/DDBJ databases">
        <title>Oryza genome evolution.</title>
        <authorList>
            <person name="Wing R.A."/>
        </authorList>
    </citation>
    <scope>NUCLEOTIDE SEQUENCE</scope>
</reference>
<accession>A0A0D9W5U3</accession>
<feature type="chain" id="PRO_5002348653" evidence="1">
    <location>
        <begin position="34"/>
        <end position="68"/>
    </location>
</feature>
<dbReference type="EnsemblPlants" id="LPERR04G11780.1">
    <property type="protein sequence ID" value="LPERR04G11780.1"/>
    <property type="gene ID" value="LPERR04G11780"/>
</dbReference>
<evidence type="ECO:0000313" key="2">
    <source>
        <dbReference type="EnsemblPlants" id="LPERR04G11780.1"/>
    </source>
</evidence>
<dbReference type="Gramene" id="LPERR04G11780.1">
    <property type="protein sequence ID" value="LPERR04G11780.1"/>
    <property type="gene ID" value="LPERR04G11780"/>
</dbReference>
<dbReference type="Proteomes" id="UP000032180">
    <property type="component" value="Chromosome 4"/>
</dbReference>
<feature type="signal peptide" evidence="1">
    <location>
        <begin position="1"/>
        <end position="33"/>
    </location>
</feature>
<evidence type="ECO:0000313" key="3">
    <source>
        <dbReference type="Proteomes" id="UP000032180"/>
    </source>
</evidence>
<keyword evidence="3" id="KW-1185">Reference proteome</keyword>
<dbReference type="eggNOG" id="ENOG502R5FI">
    <property type="taxonomic scope" value="Eukaryota"/>
</dbReference>
<dbReference type="AlphaFoldDB" id="A0A0D9W5U3"/>
<dbReference type="HOGENOM" id="CLU_2797611_0_0_1"/>
<organism evidence="2 3">
    <name type="scientific">Leersia perrieri</name>
    <dbReference type="NCBI Taxonomy" id="77586"/>
    <lineage>
        <taxon>Eukaryota</taxon>
        <taxon>Viridiplantae</taxon>
        <taxon>Streptophyta</taxon>
        <taxon>Embryophyta</taxon>
        <taxon>Tracheophyta</taxon>
        <taxon>Spermatophyta</taxon>
        <taxon>Magnoliopsida</taxon>
        <taxon>Liliopsida</taxon>
        <taxon>Poales</taxon>
        <taxon>Poaceae</taxon>
        <taxon>BOP clade</taxon>
        <taxon>Oryzoideae</taxon>
        <taxon>Oryzeae</taxon>
        <taxon>Oryzinae</taxon>
        <taxon>Leersia</taxon>
    </lineage>
</organism>
<protein>
    <submittedName>
        <fullName evidence="2">Uncharacterized protein</fullName>
    </submittedName>
</protein>
<keyword evidence="1" id="KW-0732">Signal</keyword>
<reference evidence="2" key="3">
    <citation type="submission" date="2015-04" db="UniProtKB">
        <authorList>
            <consortium name="EnsemblPlants"/>
        </authorList>
    </citation>
    <scope>IDENTIFICATION</scope>
</reference>